<gene>
    <name evidence="2" type="ORF">FJY68_10150</name>
</gene>
<organism evidence="2 3">
    <name type="scientific">candidate division WOR-3 bacterium</name>
    <dbReference type="NCBI Taxonomy" id="2052148"/>
    <lineage>
        <taxon>Bacteria</taxon>
        <taxon>Bacteria division WOR-3</taxon>
    </lineage>
</organism>
<protein>
    <submittedName>
        <fullName evidence="2">DUF2281 domain-containing protein</fullName>
    </submittedName>
</protein>
<comment type="caution">
    <text evidence="2">The sequence shown here is derived from an EMBL/GenBank/DDBJ whole genome shotgun (WGS) entry which is preliminary data.</text>
</comment>
<sequence length="77" mass="9195">MKTIEEVIKKTAELPEELQREVADFVEFLSQRRSRPRRKKLRLDWAGGLKDLREKYTSVELQHKASEWRANDALGRR</sequence>
<evidence type="ECO:0000313" key="2">
    <source>
        <dbReference type="EMBL" id="MBM3332189.1"/>
    </source>
</evidence>
<reference evidence="2" key="1">
    <citation type="submission" date="2019-03" db="EMBL/GenBank/DDBJ databases">
        <title>Lake Tanganyika Metagenome-Assembled Genomes (MAGs).</title>
        <authorList>
            <person name="Tran P."/>
        </authorList>
    </citation>
    <scope>NUCLEOTIDE SEQUENCE</scope>
    <source>
        <strain evidence="2">K_DeepCast_150m_m2_040</strain>
    </source>
</reference>
<dbReference type="Pfam" id="PF10047">
    <property type="entry name" value="DUF2281"/>
    <property type="match status" value="1"/>
</dbReference>
<proteinExistence type="predicted"/>
<accession>A0A938BTS1</accession>
<dbReference type="EMBL" id="VGIR01000066">
    <property type="protein sequence ID" value="MBM3332189.1"/>
    <property type="molecule type" value="Genomic_DNA"/>
</dbReference>
<name>A0A938BTS1_UNCW3</name>
<dbReference type="AlphaFoldDB" id="A0A938BTS1"/>
<feature type="domain" description="DUF2281" evidence="1">
    <location>
        <begin position="6"/>
        <end position="65"/>
    </location>
</feature>
<dbReference type="InterPro" id="IPR018739">
    <property type="entry name" value="DUF2281"/>
</dbReference>
<evidence type="ECO:0000259" key="1">
    <source>
        <dbReference type="Pfam" id="PF10047"/>
    </source>
</evidence>
<evidence type="ECO:0000313" key="3">
    <source>
        <dbReference type="Proteomes" id="UP000779900"/>
    </source>
</evidence>
<dbReference type="Proteomes" id="UP000779900">
    <property type="component" value="Unassembled WGS sequence"/>
</dbReference>